<reference evidence="3" key="1">
    <citation type="journal article" date="2019" name="Int. J. Syst. Evol. Microbiol.">
        <title>The Global Catalogue of Microorganisms (GCM) 10K type strain sequencing project: providing services to taxonomists for standard genome sequencing and annotation.</title>
        <authorList>
            <consortium name="The Broad Institute Genomics Platform"/>
            <consortium name="The Broad Institute Genome Sequencing Center for Infectious Disease"/>
            <person name="Wu L."/>
            <person name="Ma J."/>
        </authorList>
    </citation>
    <scope>NUCLEOTIDE SEQUENCE [LARGE SCALE GENOMIC DNA]</scope>
    <source>
        <strain evidence="3">JCM 15481</strain>
    </source>
</reference>
<dbReference type="EMBL" id="BAAAPF010000348">
    <property type="protein sequence ID" value="GAA1503541.1"/>
    <property type="molecule type" value="Genomic_DNA"/>
</dbReference>
<evidence type="ECO:0000259" key="1">
    <source>
        <dbReference type="Pfam" id="PF12697"/>
    </source>
</evidence>
<dbReference type="PRINTS" id="PR00111">
    <property type="entry name" value="ABHYDROLASE"/>
</dbReference>
<dbReference type="RefSeq" id="WP_344294383.1">
    <property type="nucleotide sequence ID" value="NZ_BAAAPF010000348.1"/>
</dbReference>
<protein>
    <submittedName>
        <fullName evidence="2">Alpha/beta hydrolase</fullName>
    </submittedName>
</protein>
<name>A0ABP4KMI3_9ACTN</name>
<dbReference type="InterPro" id="IPR050471">
    <property type="entry name" value="AB_hydrolase"/>
</dbReference>
<evidence type="ECO:0000313" key="2">
    <source>
        <dbReference type="EMBL" id="GAA1503541.1"/>
    </source>
</evidence>
<comment type="caution">
    <text evidence="2">The sequence shown here is derived from an EMBL/GenBank/DDBJ whole genome shotgun (WGS) entry which is preliminary data.</text>
</comment>
<feature type="domain" description="AB hydrolase-1" evidence="1">
    <location>
        <begin position="39"/>
        <end position="277"/>
    </location>
</feature>
<dbReference type="Pfam" id="PF12697">
    <property type="entry name" value="Abhydrolase_6"/>
    <property type="match status" value="1"/>
</dbReference>
<organism evidence="2 3">
    <name type="scientific">Streptomyces synnematoformans</name>
    <dbReference type="NCBI Taxonomy" id="415721"/>
    <lineage>
        <taxon>Bacteria</taxon>
        <taxon>Bacillati</taxon>
        <taxon>Actinomycetota</taxon>
        <taxon>Actinomycetes</taxon>
        <taxon>Kitasatosporales</taxon>
        <taxon>Streptomycetaceae</taxon>
        <taxon>Streptomyces</taxon>
    </lineage>
</organism>
<sequence>MSKPPFVALPAGAEAVPVETPRGTFAALRAGRPVHGTALLLPGYTGSKEDFIALLEPLAAAGFRAVAVDGRGQYESDGPADEAGYAQDELALDVLALAAALGAPDDPPPHLLGHSLGGHIARAAVLRAPGAFSSLTLMSSGPGVVCDEQRSRAKLLADALTTYDMETVWQAMRAFDPPPADGAAVPADVDDFLHRRWLGTSPAQLVATGRQLCEEPDRTAELAALPLPVHVLTGESDYVWPVAEMDGMARRLRARRTVVTGADHSPNVDRPAETAAALAAFWSAGPATG</sequence>
<dbReference type="GO" id="GO:0016787">
    <property type="term" value="F:hydrolase activity"/>
    <property type="evidence" value="ECO:0007669"/>
    <property type="project" value="UniProtKB-KW"/>
</dbReference>
<evidence type="ECO:0000313" key="3">
    <source>
        <dbReference type="Proteomes" id="UP001500443"/>
    </source>
</evidence>
<keyword evidence="2" id="KW-0378">Hydrolase</keyword>
<keyword evidence="3" id="KW-1185">Reference proteome</keyword>
<dbReference type="InterPro" id="IPR029058">
    <property type="entry name" value="AB_hydrolase_fold"/>
</dbReference>
<dbReference type="PANTHER" id="PTHR43433:SF5">
    <property type="entry name" value="AB HYDROLASE-1 DOMAIN-CONTAINING PROTEIN"/>
    <property type="match status" value="1"/>
</dbReference>
<gene>
    <name evidence="2" type="ORF">GCM10009802_60320</name>
</gene>
<dbReference type="PANTHER" id="PTHR43433">
    <property type="entry name" value="HYDROLASE, ALPHA/BETA FOLD FAMILY PROTEIN"/>
    <property type="match status" value="1"/>
</dbReference>
<proteinExistence type="predicted"/>
<dbReference type="SUPFAM" id="SSF53474">
    <property type="entry name" value="alpha/beta-Hydrolases"/>
    <property type="match status" value="1"/>
</dbReference>
<accession>A0ABP4KMI3</accession>
<dbReference type="Proteomes" id="UP001500443">
    <property type="component" value="Unassembled WGS sequence"/>
</dbReference>
<dbReference type="InterPro" id="IPR000073">
    <property type="entry name" value="AB_hydrolase_1"/>
</dbReference>
<dbReference type="Gene3D" id="3.40.50.1820">
    <property type="entry name" value="alpha/beta hydrolase"/>
    <property type="match status" value="1"/>
</dbReference>